<evidence type="ECO:0000256" key="1">
    <source>
        <dbReference type="SAM" id="MobiDB-lite"/>
    </source>
</evidence>
<gene>
    <name evidence="2" type="ORF">OIDMADRAFT_61895</name>
</gene>
<dbReference type="AlphaFoldDB" id="A0A0C3C2L2"/>
<evidence type="ECO:0000313" key="3">
    <source>
        <dbReference type="Proteomes" id="UP000054321"/>
    </source>
</evidence>
<dbReference type="OrthoDB" id="3584802at2759"/>
<reference evidence="2 3" key="1">
    <citation type="submission" date="2014-04" db="EMBL/GenBank/DDBJ databases">
        <authorList>
            <consortium name="DOE Joint Genome Institute"/>
            <person name="Kuo A."/>
            <person name="Martino E."/>
            <person name="Perotto S."/>
            <person name="Kohler A."/>
            <person name="Nagy L.G."/>
            <person name="Floudas D."/>
            <person name="Copeland A."/>
            <person name="Barry K.W."/>
            <person name="Cichocki N."/>
            <person name="Veneault-Fourrey C."/>
            <person name="LaButti K."/>
            <person name="Lindquist E.A."/>
            <person name="Lipzen A."/>
            <person name="Lundell T."/>
            <person name="Morin E."/>
            <person name="Murat C."/>
            <person name="Sun H."/>
            <person name="Tunlid A."/>
            <person name="Henrissat B."/>
            <person name="Grigoriev I.V."/>
            <person name="Hibbett D.S."/>
            <person name="Martin F."/>
            <person name="Nordberg H.P."/>
            <person name="Cantor M.N."/>
            <person name="Hua S.X."/>
        </authorList>
    </citation>
    <scope>NUCLEOTIDE SEQUENCE [LARGE SCALE GENOMIC DNA]</scope>
    <source>
        <strain evidence="2 3">Zn</strain>
    </source>
</reference>
<dbReference type="HOGENOM" id="CLU_150178_0_0_1"/>
<protein>
    <submittedName>
        <fullName evidence="2">Uncharacterized protein</fullName>
    </submittedName>
</protein>
<proteinExistence type="predicted"/>
<evidence type="ECO:0000313" key="2">
    <source>
        <dbReference type="EMBL" id="KIM93108.1"/>
    </source>
</evidence>
<keyword evidence="3" id="KW-1185">Reference proteome</keyword>
<name>A0A0C3C2L2_OIDMZ</name>
<feature type="compositionally biased region" description="Pro residues" evidence="1">
    <location>
        <begin position="31"/>
        <end position="40"/>
    </location>
</feature>
<dbReference type="InParanoid" id="A0A0C3C2L2"/>
<reference evidence="3" key="2">
    <citation type="submission" date="2015-01" db="EMBL/GenBank/DDBJ databases">
        <title>Evolutionary Origins and Diversification of the Mycorrhizal Mutualists.</title>
        <authorList>
            <consortium name="DOE Joint Genome Institute"/>
            <consortium name="Mycorrhizal Genomics Consortium"/>
            <person name="Kohler A."/>
            <person name="Kuo A."/>
            <person name="Nagy L.G."/>
            <person name="Floudas D."/>
            <person name="Copeland A."/>
            <person name="Barry K.W."/>
            <person name="Cichocki N."/>
            <person name="Veneault-Fourrey C."/>
            <person name="LaButti K."/>
            <person name="Lindquist E.A."/>
            <person name="Lipzen A."/>
            <person name="Lundell T."/>
            <person name="Morin E."/>
            <person name="Murat C."/>
            <person name="Riley R."/>
            <person name="Ohm R."/>
            <person name="Sun H."/>
            <person name="Tunlid A."/>
            <person name="Henrissat B."/>
            <person name="Grigoriev I.V."/>
            <person name="Hibbett D.S."/>
            <person name="Martin F."/>
        </authorList>
    </citation>
    <scope>NUCLEOTIDE SEQUENCE [LARGE SCALE GENOMIC DNA]</scope>
    <source>
        <strain evidence="3">Zn</strain>
    </source>
</reference>
<organism evidence="2 3">
    <name type="scientific">Oidiodendron maius (strain Zn)</name>
    <dbReference type="NCBI Taxonomy" id="913774"/>
    <lineage>
        <taxon>Eukaryota</taxon>
        <taxon>Fungi</taxon>
        <taxon>Dikarya</taxon>
        <taxon>Ascomycota</taxon>
        <taxon>Pezizomycotina</taxon>
        <taxon>Leotiomycetes</taxon>
        <taxon>Leotiomycetes incertae sedis</taxon>
        <taxon>Myxotrichaceae</taxon>
        <taxon>Oidiodendron</taxon>
    </lineage>
</organism>
<accession>A0A0C3C2L2</accession>
<dbReference type="EMBL" id="KN832899">
    <property type="protein sequence ID" value="KIM93108.1"/>
    <property type="molecule type" value="Genomic_DNA"/>
</dbReference>
<dbReference type="Proteomes" id="UP000054321">
    <property type="component" value="Unassembled WGS sequence"/>
</dbReference>
<sequence>MPAGFSSMMDHRPQSISDSEWPRTIAERAHPPPLPRPRPPSSIYSDDLPAMLDLIRQVSDDLWEQEDQAVAHYTGEIRALEDELVLYRRAWNETITVANKVIRSITLIRKHVTKIAAAETEAGKDWMAFWGIYQKSVGSHPPFI</sequence>
<feature type="region of interest" description="Disordered" evidence="1">
    <location>
        <begin position="1"/>
        <end position="44"/>
    </location>
</feature>